<sequence>MLILPSGKAIAAITDSTEPQLSSALTGLSGEEWLERMAVAMQRQSYRGVFVYSRGDTSSSLKVIHRYKDGEDREKLVQLDGEMGEIVRAGDEVVCVLPGNRLVSLEQSIPSGPFAGAFARTLMPKKEHYQINVQGEDRIAGHHAVKISVMAKDSYRYNYILWLEKESGLLLKSALTNADGQVLEQFHYTSLELADDITDAELEPNKDGEVFTHESLPSIQGSGDWPAKMEWRIDWLPDGFMSVNKGVAGQGVSSGNVQVFTDGLASFSVFIEQPSDGNMPEGVSVVGATVAYAHKLTWKDHDYMVTVVGEVPVVTAMKVAEKVLPNTH</sequence>
<dbReference type="RefSeq" id="WP_251809652.1">
    <property type="nucleotide sequence ID" value="NZ_CP101527.1"/>
</dbReference>
<dbReference type="InterPro" id="IPR038484">
    <property type="entry name" value="MucB/RseB_C_sf"/>
</dbReference>
<dbReference type="AlphaFoldDB" id="A0A9E8HNF7"/>
<organism evidence="7 8">
    <name type="scientific">Alkalimarinus sediminis</name>
    <dbReference type="NCBI Taxonomy" id="1632866"/>
    <lineage>
        <taxon>Bacteria</taxon>
        <taxon>Pseudomonadati</taxon>
        <taxon>Pseudomonadota</taxon>
        <taxon>Gammaproteobacteria</taxon>
        <taxon>Alteromonadales</taxon>
        <taxon>Alteromonadaceae</taxon>
        <taxon>Alkalimarinus</taxon>
    </lineage>
</organism>
<dbReference type="GO" id="GO:0045152">
    <property type="term" value="F:antisigma factor binding"/>
    <property type="evidence" value="ECO:0007669"/>
    <property type="project" value="TreeGrafter"/>
</dbReference>
<dbReference type="InterPro" id="IPR033436">
    <property type="entry name" value="MucB/RseB_C"/>
</dbReference>
<dbReference type="Proteomes" id="UP001164472">
    <property type="component" value="Chromosome"/>
</dbReference>
<dbReference type="Gene3D" id="2.50.20.10">
    <property type="entry name" value="Lipoprotein localisation LolA/LolB/LppX"/>
    <property type="match status" value="1"/>
</dbReference>
<dbReference type="KEGG" id="asem:NNL22_10695"/>
<evidence type="ECO:0000256" key="1">
    <source>
        <dbReference type="ARBA" id="ARBA00004418"/>
    </source>
</evidence>
<keyword evidence="8" id="KW-1185">Reference proteome</keyword>
<reference evidence="7" key="1">
    <citation type="submission" date="2022-07" db="EMBL/GenBank/DDBJ databases">
        <title>Alkalimarinus sp. nov., isolated from gut of a Alitta virens.</title>
        <authorList>
            <person name="Yang A.I."/>
            <person name="Shin N.-R."/>
        </authorList>
    </citation>
    <scope>NUCLEOTIDE SEQUENCE</scope>
    <source>
        <strain evidence="7">FA028</strain>
    </source>
</reference>
<dbReference type="InterPro" id="IPR033434">
    <property type="entry name" value="MucB/RseB_N"/>
</dbReference>
<evidence type="ECO:0000313" key="8">
    <source>
        <dbReference type="Proteomes" id="UP001164472"/>
    </source>
</evidence>
<feature type="domain" description="MucB/RseB N-terminal" evidence="5">
    <location>
        <begin position="30"/>
        <end position="204"/>
    </location>
</feature>
<dbReference type="InterPro" id="IPR005588">
    <property type="entry name" value="MucB_RseB"/>
</dbReference>
<evidence type="ECO:0000313" key="7">
    <source>
        <dbReference type="EMBL" id="UZW73511.1"/>
    </source>
</evidence>
<evidence type="ECO:0000256" key="3">
    <source>
        <dbReference type="ARBA" id="ARBA00022729"/>
    </source>
</evidence>
<dbReference type="Pfam" id="PF17188">
    <property type="entry name" value="MucB_RseB_C"/>
    <property type="match status" value="1"/>
</dbReference>
<dbReference type="GO" id="GO:0032885">
    <property type="term" value="P:regulation of polysaccharide biosynthetic process"/>
    <property type="evidence" value="ECO:0007669"/>
    <property type="project" value="TreeGrafter"/>
</dbReference>
<dbReference type="GO" id="GO:0030288">
    <property type="term" value="C:outer membrane-bounded periplasmic space"/>
    <property type="evidence" value="ECO:0007669"/>
    <property type="project" value="TreeGrafter"/>
</dbReference>
<dbReference type="CDD" id="cd16327">
    <property type="entry name" value="RseB"/>
    <property type="match status" value="1"/>
</dbReference>
<evidence type="ECO:0000256" key="4">
    <source>
        <dbReference type="ARBA" id="ARBA00022764"/>
    </source>
</evidence>
<proteinExistence type="inferred from homology"/>
<comment type="subcellular location">
    <subcellularLocation>
        <location evidence="1">Periplasm</location>
    </subcellularLocation>
</comment>
<dbReference type="Pfam" id="PF03888">
    <property type="entry name" value="MucB_RseB"/>
    <property type="match status" value="1"/>
</dbReference>
<feature type="domain" description="MucB/RseB C-terminal" evidence="6">
    <location>
        <begin position="228"/>
        <end position="323"/>
    </location>
</feature>
<evidence type="ECO:0000259" key="5">
    <source>
        <dbReference type="Pfam" id="PF03888"/>
    </source>
</evidence>
<name>A0A9E8HNF7_9ALTE</name>
<gene>
    <name evidence="7" type="ORF">NNL22_10695</name>
</gene>
<dbReference type="PANTHER" id="PTHR38782:SF1">
    <property type="entry name" value="SIGMA-E FACTOR REGULATORY PROTEIN RSEB"/>
    <property type="match status" value="1"/>
</dbReference>
<dbReference type="Gene3D" id="3.30.200.100">
    <property type="entry name" value="MucB/RseB, C-terminal domain"/>
    <property type="match status" value="1"/>
</dbReference>
<evidence type="ECO:0000259" key="6">
    <source>
        <dbReference type="Pfam" id="PF17188"/>
    </source>
</evidence>
<dbReference type="PIRSF" id="PIRSF005427">
    <property type="entry name" value="RseB"/>
    <property type="match status" value="1"/>
</dbReference>
<keyword evidence="4" id="KW-0574">Periplasm</keyword>
<dbReference type="EMBL" id="CP101527">
    <property type="protein sequence ID" value="UZW73511.1"/>
    <property type="molecule type" value="Genomic_DNA"/>
</dbReference>
<dbReference type="PANTHER" id="PTHR38782">
    <property type="match status" value="1"/>
</dbReference>
<evidence type="ECO:0000256" key="2">
    <source>
        <dbReference type="ARBA" id="ARBA00008150"/>
    </source>
</evidence>
<accession>A0A9E8HNF7</accession>
<keyword evidence="3" id="KW-0732">Signal</keyword>
<protein>
    <submittedName>
        <fullName evidence="7">MucB/RseB C-terminal domain-containing protein</fullName>
    </submittedName>
</protein>
<comment type="similarity">
    <text evidence="2">Belongs to the RseB family.</text>
</comment>